<dbReference type="Pfam" id="PF02518">
    <property type="entry name" value="HATPase_c"/>
    <property type="match status" value="1"/>
</dbReference>
<keyword evidence="12" id="KW-0902">Two-component regulatory system</keyword>
<dbReference type="PRINTS" id="PR00344">
    <property type="entry name" value="BCTRLSENSOR"/>
</dbReference>
<evidence type="ECO:0000256" key="15">
    <source>
        <dbReference type="ARBA" id="ARBA00030800"/>
    </source>
</evidence>
<dbReference type="Gene3D" id="1.20.5.1930">
    <property type="match status" value="1"/>
</dbReference>
<keyword evidence="7" id="KW-0963">Cytoplasm</keyword>
<evidence type="ECO:0000256" key="3">
    <source>
        <dbReference type="ARBA" id="ARBA00004496"/>
    </source>
</evidence>
<dbReference type="EC" id="2.7.13.3" evidence="4"/>
<evidence type="ECO:0000256" key="16">
    <source>
        <dbReference type="SAM" id="Coils"/>
    </source>
</evidence>
<keyword evidence="10 19" id="KW-0418">Kinase</keyword>
<keyword evidence="13" id="KW-0411">Iron-sulfur</keyword>
<dbReference type="SMART" id="SM00387">
    <property type="entry name" value="HATPase_c"/>
    <property type="match status" value="1"/>
</dbReference>
<keyword evidence="9" id="KW-0479">Metal-binding</keyword>
<keyword evidence="8" id="KW-0808">Transferase</keyword>
<evidence type="ECO:0000256" key="2">
    <source>
        <dbReference type="ARBA" id="ARBA00001966"/>
    </source>
</evidence>
<evidence type="ECO:0000313" key="19">
    <source>
        <dbReference type="EMBL" id="GAA3228699.1"/>
    </source>
</evidence>
<dbReference type="InterPro" id="IPR017205">
    <property type="entry name" value="Sig_transdc_His_kinase_ChrS"/>
</dbReference>
<dbReference type="InterPro" id="IPR004358">
    <property type="entry name" value="Sig_transdc_His_kin-like_C"/>
</dbReference>
<dbReference type="GO" id="GO:0016301">
    <property type="term" value="F:kinase activity"/>
    <property type="evidence" value="ECO:0007669"/>
    <property type="project" value="UniProtKB-KW"/>
</dbReference>
<evidence type="ECO:0000256" key="14">
    <source>
        <dbReference type="ARBA" id="ARBA00024827"/>
    </source>
</evidence>
<feature type="transmembrane region" description="Helical" evidence="17">
    <location>
        <begin position="12"/>
        <end position="30"/>
    </location>
</feature>
<keyword evidence="17" id="KW-0472">Membrane</keyword>
<evidence type="ECO:0000256" key="17">
    <source>
        <dbReference type="SAM" id="Phobius"/>
    </source>
</evidence>
<accession>A0ABP6QGG7</accession>
<feature type="domain" description="Histidine kinase" evidence="18">
    <location>
        <begin position="285"/>
        <end position="374"/>
    </location>
</feature>
<comment type="subcellular location">
    <subcellularLocation>
        <location evidence="3">Cytoplasm</location>
    </subcellularLocation>
</comment>
<evidence type="ECO:0000313" key="20">
    <source>
        <dbReference type="Proteomes" id="UP001501237"/>
    </source>
</evidence>
<dbReference type="InterPro" id="IPR005467">
    <property type="entry name" value="His_kinase_dom"/>
</dbReference>
<dbReference type="InterPro" id="IPR003594">
    <property type="entry name" value="HATPase_dom"/>
</dbReference>
<evidence type="ECO:0000256" key="5">
    <source>
        <dbReference type="ARBA" id="ARBA00017322"/>
    </source>
</evidence>
<organism evidence="19 20">
    <name type="scientific">Actinocorallia longicatena</name>
    <dbReference type="NCBI Taxonomy" id="111803"/>
    <lineage>
        <taxon>Bacteria</taxon>
        <taxon>Bacillati</taxon>
        <taxon>Actinomycetota</taxon>
        <taxon>Actinomycetes</taxon>
        <taxon>Streptosporangiales</taxon>
        <taxon>Thermomonosporaceae</taxon>
        <taxon>Actinocorallia</taxon>
    </lineage>
</organism>
<dbReference type="Gene3D" id="3.30.565.10">
    <property type="entry name" value="Histidine kinase-like ATPase, C-terminal domain"/>
    <property type="match status" value="1"/>
</dbReference>
<dbReference type="PROSITE" id="PS51257">
    <property type="entry name" value="PROKAR_LIPOPROTEIN"/>
    <property type="match status" value="1"/>
</dbReference>
<proteinExistence type="predicted"/>
<sequence>MITSRTERQLLWAMHAGFFALVLSSCLRLSARHGLTGKEGQLALAGLMAVIYAAGVVFWERLGRRRDAWLMAVLACWLVLVVLAPSFAWCAIPLGFVSMRVLSPRRTIAVVVLLTATVIAARYRLESRDGFDPSMILGPLTVAGMTTMIFFALQRLIDELTRTRDELATAQRAAGVLEERERLAREIHDTLAQGFTSMGMLLQAAGRAWDADPAAARAYVEQAEGVGTAGLEEARRFVRGLAPLDLDSGSLAEGLRSLVARDPAGIGLRTEGTEFPLDPETQGALLRVAQGALSNAREHAGASRIMVTLSFLDDAVTLDIADDGRGFAEVAPDAGRGYGLRSMRDRLEAVGGTLVVESAPGQGTVVAATVGRTG</sequence>
<feature type="coiled-coil region" evidence="16">
    <location>
        <begin position="153"/>
        <end position="180"/>
    </location>
</feature>
<evidence type="ECO:0000256" key="11">
    <source>
        <dbReference type="ARBA" id="ARBA00023004"/>
    </source>
</evidence>
<comment type="cofactor">
    <cofactor evidence="2">
        <name>[4Fe-4S] cluster</name>
        <dbReference type="ChEBI" id="CHEBI:49883"/>
    </cofactor>
</comment>
<dbReference type="Pfam" id="PF07730">
    <property type="entry name" value="HisKA_3"/>
    <property type="match status" value="1"/>
</dbReference>
<name>A0ABP6QGG7_9ACTN</name>
<dbReference type="PANTHER" id="PTHR24421">
    <property type="entry name" value="NITRATE/NITRITE SENSOR PROTEIN NARX-RELATED"/>
    <property type="match status" value="1"/>
</dbReference>
<dbReference type="EMBL" id="BAAAUV010000018">
    <property type="protein sequence ID" value="GAA3228699.1"/>
    <property type="molecule type" value="Genomic_DNA"/>
</dbReference>
<evidence type="ECO:0000256" key="12">
    <source>
        <dbReference type="ARBA" id="ARBA00023012"/>
    </source>
</evidence>
<protein>
    <recommendedName>
        <fullName evidence="5">Oxygen sensor histidine kinase NreB</fullName>
        <ecNumber evidence="4">2.7.13.3</ecNumber>
    </recommendedName>
    <alternativeName>
        <fullName evidence="15">Nitrogen regulation protein B</fullName>
    </alternativeName>
</protein>
<dbReference type="InterPro" id="IPR036890">
    <property type="entry name" value="HATPase_C_sf"/>
</dbReference>
<feature type="transmembrane region" description="Helical" evidence="17">
    <location>
        <begin position="137"/>
        <end position="157"/>
    </location>
</feature>
<dbReference type="CDD" id="cd16917">
    <property type="entry name" value="HATPase_UhpB-NarQ-NarX-like"/>
    <property type="match status" value="1"/>
</dbReference>
<keyword evidence="17" id="KW-1133">Transmembrane helix</keyword>
<keyword evidence="11" id="KW-0408">Iron</keyword>
<evidence type="ECO:0000256" key="1">
    <source>
        <dbReference type="ARBA" id="ARBA00000085"/>
    </source>
</evidence>
<comment type="catalytic activity">
    <reaction evidence="1">
        <text>ATP + protein L-histidine = ADP + protein N-phospho-L-histidine.</text>
        <dbReference type="EC" id="2.7.13.3"/>
    </reaction>
</comment>
<dbReference type="PIRSF" id="PIRSF037434">
    <property type="entry name" value="STHK_ChrS"/>
    <property type="match status" value="1"/>
</dbReference>
<dbReference type="RefSeq" id="WP_344834606.1">
    <property type="nucleotide sequence ID" value="NZ_BAAAUV010000018.1"/>
</dbReference>
<keyword evidence="17" id="KW-0812">Transmembrane</keyword>
<reference evidence="20" key="1">
    <citation type="journal article" date="2019" name="Int. J. Syst. Evol. Microbiol.">
        <title>The Global Catalogue of Microorganisms (GCM) 10K type strain sequencing project: providing services to taxonomists for standard genome sequencing and annotation.</title>
        <authorList>
            <consortium name="The Broad Institute Genomics Platform"/>
            <consortium name="The Broad Institute Genome Sequencing Center for Infectious Disease"/>
            <person name="Wu L."/>
            <person name="Ma J."/>
        </authorList>
    </citation>
    <scope>NUCLEOTIDE SEQUENCE [LARGE SCALE GENOMIC DNA]</scope>
    <source>
        <strain evidence="20">JCM 9377</strain>
    </source>
</reference>
<comment type="caution">
    <text evidence="19">The sequence shown here is derived from an EMBL/GenBank/DDBJ whole genome shotgun (WGS) entry which is preliminary data.</text>
</comment>
<comment type="function">
    <text evidence="14">Member of the two-component regulatory system NreB/NreC involved in the control of dissimilatory nitrate/nitrite reduction in response to oxygen. NreB functions as a direct oxygen sensor histidine kinase which is autophosphorylated, in the absence of oxygen, probably at the conserved histidine residue, and transfers its phosphate group probably to a conserved aspartate residue of NreC. NreB/NreC activates the expression of the nitrate (narGHJI) and nitrite (nir) reductase operons, as well as the putative nitrate transporter gene narT.</text>
</comment>
<evidence type="ECO:0000256" key="8">
    <source>
        <dbReference type="ARBA" id="ARBA00022679"/>
    </source>
</evidence>
<dbReference type="PROSITE" id="PS50109">
    <property type="entry name" value="HIS_KIN"/>
    <property type="match status" value="1"/>
</dbReference>
<dbReference type="InterPro" id="IPR011712">
    <property type="entry name" value="Sig_transdc_His_kin_sub3_dim/P"/>
</dbReference>
<dbReference type="PANTHER" id="PTHR24421:SF62">
    <property type="entry name" value="SENSORY TRANSDUCTION HISTIDINE KINASE"/>
    <property type="match status" value="1"/>
</dbReference>
<keyword evidence="6" id="KW-0004">4Fe-4S</keyword>
<feature type="transmembrane region" description="Helical" evidence="17">
    <location>
        <begin position="108"/>
        <end position="125"/>
    </location>
</feature>
<feature type="transmembrane region" description="Helical" evidence="17">
    <location>
        <begin position="42"/>
        <end position="62"/>
    </location>
</feature>
<evidence type="ECO:0000256" key="9">
    <source>
        <dbReference type="ARBA" id="ARBA00022723"/>
    </source>
</evidence>
<evidence type="ECO:0000256" key="4">
    <source>
        <dbReference type="ARBA" id="ARBA00012438"/>
    </source>
</evidence>
<keyword evidence="20" id="KW-1185">Reference proteome</keyword>
<dbReference type="SUPFAM" id="SSF55874">
    <property type="entry name" value="ATPase domain of HSP90 chaperone/DNA topoisomerase II/histidine kinase"/>
    <property type="match status" value="1"/>
</dbReference>
<gene>
    <name evidence="19" type="ORF">GCM10010468_58240</name>
</gene>
<dbReference type="Proteomes" id="UP001501237">
    <property type="component" value="Unassembled WGS sequence"/>
</dbReference>
<evidence type="ECO:0000256" key="7">
    <source>
        <dbReference type="ARBA" id="ARBA00022490"/>
    </source>
</evidence>
<dbReference type="InterPro" id="IPR050482">
    <property type="entry name" value="Sensor_HK_TwoCompSys"/>
</dbReference>
<evidence type="ECO:0000256" key="6">
    <source>
        <dbReference type="ARBA" id="ARBA00022485"/>
    </source>
</evidence>
<evidence type="ECO:0000259" key="18">
    <source>
        <dbReference type="PROSITE" id="PS50109"/>
    </source>
</evidence>
<feature type="transmembrane region" description="Helical" evidence="17">
    <location>
        <begin position="68"/>
        <end position="96"/>
    </location>
</feature>
<evidence type="ECO:0000256" key="10">
    <source>
        <dbReference type="ARBA" id="ARBA00022777"/>
    </source>
</evidence>
<keyword evidence="16" id="KW-0175">Coiled coil</keyword>
<evidence type="ECO:0000256" key="13">
    <source>
        <dbReference type="ARBA" id="ARBA00023014"/>
    </source>
</evidence>